<dbReference type="PANTHER" id="PTHR40446">
    <property type="entry name" value="N-ACETYLGLUCOSAMINE-1-PHOSPHODIESTER ALPHA-N-ACETYLGLUCOSAMINIDASE"/>
    <property type="match status" value="1"/>
</dbReference>
<evidence type="ECO:0000313" key="3">
    <source>
        <dbReference type="Proteomes" id="UP000824001"/>
    </source>
</evidence>
<feature type="non-terminal residue" evidence="2">
    <location>
        <position position="370"/>
    </location>
</feature>
<protein>
    <submittedName>
        <fullName evidence="2">Phosphodiester glycosidase family protein</fullName>
    </submittedName>
</protein>
<dbReference type="Pfam" id="PF09992">
    <property type="entry name" value="NAGPA"/>
    <property type="match status" value="1"/>
</dbReference>
<dbReference type="AlphaFoldDB" id="A0A9D1FDU5"/>
<evidence type="ECO:0000259" key="1">
    <source>
        <dbReference type="Pfam" id="PF09992"/>
    </source>
</evidence>
<feature type="domain" description="Phosphodiester glycosidase" evidence="1">
    <location>
        <begin position="236"/>
        <end position="370"/>
    </location>
</feature>
<sequence length="370" mass="40259">MNGIKLFGNTGARHAERRRRRRWPRVLLAVLAALAGLYCLCVFSDIPFIAKWRTIYIQTAMDTMNHQWLATAFIPRGVIDEAMALRGQAQQEQTEHSSAVDWAGEGPESVDVSGEEDFYKLFWELDRESMEAYLGAHPEALGNGWAELYINEAGLSDKGTDIRTTMGEQVLAVDVPNRVLLLRVSGSGYRGVLAVAKDPSRLSVENSAYLGERGQTAGEIARAHNGVLAMTASAFIDEGGVGNGGALNGYAMSNGVGQGDHLGWSYKRMELREDNCFYIVDASAPVDPAATDAVEFTPALIVDGERLNTWGWDSLNPRAVMGQSDRGEILMLVIEGRLIDSLGVSVEECSNILERHGCMQAMNLDGGTSA</sequence>
<dbReference type="InterPro" id="IPR018711">
    <property type="entry name" value="NAGPA"/>
</dbReference>
<proteinExistence type="predicted"/>
<organism evidence="2 3">
    <name type="scientific">Candidatus Scatomorpha merdipullorum</name>
    <dbReference type="NCBI Taxonomy" id="2840927"/>
    <lineage>
        <taxon>Bacteria</taxon>
        <taxon>Bacillati</taxon>
        <taxon>Bacillota</taxon>
        <taxon>Clostridia</taxon>
        <taxon>Eubacteriales</taxon>
        <taxon>Candidatus Scatomorpha</taxon>
    </lineage>
</organism>
<accession>A0A9D1FDU5</accession>
<name>A0A9D1FDU5_9FIRM</name>
<keyword evidence="2" id="KW-0326">Glycosidase</keyword>
<keyword evidence="2" id="KW-0378">Hydrolase</keyword>
<comment type="caution">
    <text evidence="2">The sequence shown here is derived from an EMBL/GenBank/DDBJ whole genome shotgun (WGS) entry which is preliminary data.</text>
</comment>
<evidence type="ECO:0000313" key="2">
    <source>
        <dbReference type="EMBL" id="HIS67227.1"/>
    </source>
</evidence>
<reference evidence="2" key="1">
    <citation type="submission" date="2020-10" db="EMBL/GenBank/DDBJ databases">
        <authorList>
            <person name="Gilroy R."/>
        </authorList>
    </citation>
    <scope>NUCLEOTIDE SEQUENCE</scope>
    <source>
        <strain evidence="2">ChiHjej10B9-9673</strain>
    </source>
</reference>
<gene>
    <name evidence="2" type="ORF">IAC18_06655</name>
</gene>
<reference evidence="2" key="2">
    <citation type="journal article" date="2021" name="PeerJ">
        <title>Extensive microbial diversity within the chicken gut microbiome revealed by metagenomics and culture.</title>
        <authorList>
            <person name="Gilroy R."/>
            <person name="Ravi A."/>
            <person name="Getino M."/>
            <person name="Pursley I."/>
            <person name="Horton D.L."/>
            <person name="Alikhan N.F."/>
            <person name="Baker D."/>
            <person name="Gharbi K."/>
            <person name="Hall N."/>
            <person name="Watson M."/>
            <person name="Adriaenssens E.M."/>
            <person name="Foster-Nyarko E."/>
            <person name="Jarju S."/>
            <person name="Secka A."/>
            <person name="Antonio M."/>
            <person name="Oren A."/>
            <person name="Chaudhuri R.R."/>
            <person name="La Ragione R."/>
            <person name="Hildebrand F."/>
            <person name="Pallen M.J."/>
        </authorList>
    </citation>
    <scope>NUCLEOTIDE SEQUENCE</scope>
    <source>
        <strain evidence="2">ChiHjej10B9-9673</strain>
    </source>
</reference>
<dbReference type="Proteomes" id="UP000824001">
    <property type="component" value="Unassembled WGS sequence"/>
</dbReference>
<dbReference type="GO" id="GO:0016798">
    <property type="term" value="F:hydrolase activity, acting on glycosyl bonds"/>
    <property type="evidence" value="ECO:0007669"/>
    <property type="project" value="UniProtKB-KW"/>
</dbReference>
<dbReference type="EMBL" id="DVJK01000186">
    <property type="protein sequence ID" value="HIS67227.1"/>
    <property type="molecule type" value="Genomic_DNA"/>
</dbReference>
<dbReference type="PANTHER" id="PTHR40446:SF2">
    <property type="entry name" value="N-ACETYLGLUCOSAMINE-1-PHOSPHODIESTER ALPHA-N-ACETYLGLUCOSAMINIDASE"/>
    <property type="match status" value="1"/>
</dbReference>